<evidence type="ECO:0000256" key="11">
    <source>
        <dbReference type="SAM" id="Phobius"/>
    </source>
</evidence>
<dbReference type="Gene3D" id="1.10.510.10">
    <property type="entry name" value="Transferase(Phosphotransferase) domain 1"/>
    <property type="match status" value="1"/>
</dbReference>
<dbReference type="PANTHER" id="PTHR48056">
    <property type="entry name" value="LRR RECEPTOR-LIKE SERINE/THREONINE-PROTEIN KINASE-RELATED"/>
    <property type="match status" value="1"/>
</dbReference>
<dbReference type="SUPFAM" id="SSF52058">
    <property type="entry name" value="L domain-like"/>
    <property type="match status" value="1"/>
</dbReference>
<proteinExistence type="predicted"/>
<evidence type="ECO:0000256" key="5">
    <source>
        <dbReference type="ARBA" id="ARBA00022741"/>
    </source>
</evidence>
<dbReference type="EMBL" id="OZ021737">
    <property type="protein sequence ID" value="CAK9317243.1"/>
    <property type="molecule type" value="Genomic_DNA"/>
</dbReference>
<keyword evidence="7 11" id="KW-1133">Transmembrane helix</keyword>
<dbReference type="PRINTS" id="PR00019">
    <property type="entry name" value="LEURICHRPT"/>
</dbReference>
<dbReference type="InterPro" id="IPR011009">
    <property type="entry name" value="Kinase-like_dom_sf"/>
</dbReference>
<feature type="domain" description="Protein kinase" evidence="13">
    <location>
        <begin position="515"/>
        <end position="800"/>
    </location>
</feature>
<keyword evidence="8 11" id="KW-0472">Membrane</keyword>
<evidence type="ECO:0000256" key="9">
    <source>
        <dbReference type="ARBA" id="ARBA00023180"/>
    </source>
</evidence>
<dbReference type="SUPFAM" id="SSF56112">
    <property type="entry name" value="Protein kinase-like (PK-like)"/>
    <property type="match status" value="1"/>
</dbReference>
<dbReference type="Pfam" id="PF07714">
    <property type="entry name" value="PK_Tyr_Ser-Thr"/>
    <property type="match status" value="1"/>
</dbReference>
<keyword evidence="9" id="KW-0325">Glycoprotein</keyword>
<evidence type="ECO:0000256" key="4">
    <source>
        <dbReference type="ARBA" id="ARBA00022737"/>
    </source>
</evidence>
<organism evidence="14 15">
    <name type="scientific">Citrullus colocynthis</name>
    <name type="common">colocynth</name>
    <dbReference type="NCBI Taxonomy" id="252529"/>
    <lineage>
        <taxon>Eukaryota</taxon>
        <taxon>Viridiplantae</taxon>
        <taxon>Streptophyta</taxon>
        <taxon>Embryophyta</taxon>
        <taxon>Tracheophyta</taxon>
        <taxon>Spermatophyta</taxon>
        <taxon>Magnoliopsida</taxon>
        <taxon>eudicotyledons</taxon>
        <taxon>Gunneridae</taxon>
        <taxon>Pentapetalae</taxon>
        <taxon>rosids</taxon>
        <taxon>fabids</taxon>
        <taxon>Cucurbitales</taxon>
        <taxon>Cucurbitaceae</taxon>
        <taxon>Benincaseae</taxon>
        <taxon>Citrullus</taxon>
    </lineage>
</organism>
<keyword evidence="15" id="KW-1185">Reference proteome</keyword>
<evidence type="ECO:0000256" key="8">
    <source>
        <dbReference type="ARBA" id="ARBA00023136"/>
    </source>
</evidence>
<feature type="chain" id="PRO_5046181524" description="Protein kinase domain-containing protein" evidence="12">
    <location>
        <begin position="26"/>
        <end position="885"/>
    </location>
</feature>
<keyword evidence="5" id="KW-0547">Nucleotide-binding</keyword>
<evidence type="ECO:0000256" key="12">
    <source>
        <dbReference type="SAM" id="SignalP"/>
    </source>
</evidence>
<protein>
    <recommendedName>
        <fullName evidence="13">Protein kinase domain-containing protein</fullName>
    </recommendedName>
</protein>
<keyword evidence="3 11" id="KW-0812">Transmembrane</keyword>
<dbReference type="Gene3D" id="3.80.10.10">
    <property type="entry name" value="Ribonuclease Inhibitor"/>
    <property type="match status" value="3"/>
</dbReference>
<dbReference type="InterPro" id="IPR050647">
    <property type="entry name" value="Plant_LRR-RLKs"/>
</dbReference>
<dbReference type="InterPro" id="IPR003591">
    <property type="entry name" value="Leu-rich_rpt_typical-subtyp"/>
</dbReference>
<dbReference type="PROSITE" id="PS50011">
    <property type="entry name" value="PROTEIN_KINASE_DOM"/>
    <property type="match status" value="1"/>
</dbReference>
<dbReference type="Proteomes" id="UP001642487">
    <property type="component" value="Chromosome 3"/>
</dbReference>
<feature type="signal peptide" evidence="12">
    <location>
        <begin position="1"/>
        <end position="25"/>
    </location>
</feature>
<dbReference type="SMART" id="SM00369">
    <property type="entry name" value="LRR_TYP"/>
    <property type="match status" value="6"/>
</dbReference>
<comment type="subcellular location">
    <subcellularLocation>
        <location evidence="1">Membrane</location>
    </subcellularLocation>
</comment>
<dbReference type="PANTHER" id="PTHR48056:SF81">
    <property type="entry name" value="RECEPTOR PROTEIN-TYROSINE KINASE CEPR1"/>
    <property type="match status" value="1"/>
</dbReference>
<evidence type="ECO:0000313" key="15">
    <source>
        <dbReference type="Proteomes" id="UP001642487"/>
    </source>
</evidence>
<dbReference type="InterPro" id="IPR000719">
    <property type="entry name" value="Prot_kinase_dom"/>
</dbReference>
<keyword evidence="12" id="KW-0732">Signal</keyword>
<evidence type="ECO:0000256" key="7">
    <source>
        <dbReference type="ARBA" id="ARBA00022989"/>
    </source>
</evidence>
<reference evidence="14 15" key="1">
    <citation type="submission" date="2024-03" db="EMBL/GenBank/DDBJ databases">
        <authorList>
            <person name="Gkanogiannis A."/>
            <person name="Becerra Lopez-Lavalle L."/>
        </authorList>
    </citation>
    <scope>NUCLEOTIDE SEQUENCE [LARGE SCALE GENOMIC DNA]</scope>
</reference>
<evidence type="ECO:0000256" key="6">
    <source>
        <dbReference type="ARBA" id="ARBA00022840"/>
    </source>
</evidence>
<keyword evidence="6" id="KW-0067">ATP-binding</keyword>
<dbReference type="Pfam" id="PF00560">
    <property type="entry name" value="LRR_1"/>
    <property type="match status" value="2"/>
</dbReference>
<evidence type="ECO:0000259" key="13">
    <source>
        <dbReference type="PROSITE" id="PS50011"/>
    </source>
</evidence>
<feature type="compositionally biased region" description="Basic and acidic residues" evidence="10">
    <location>
        <begin position="876"/>
        <end position="885"/>
    </location>
</feature>
<dbReference type="Pfam" id="PF13855">
    <property type="entry name" value="LRR_8"/>
    <property type="match status" value="2"/>
</dbReference>
<evidence type="ECO:0000256" key="10">
    <source>
        <dbReference type="SAM" id="MobiDB-lite"/>
    </source>
</evidence>
<name>A0ABP0YE32_9ROSI</name>
<evidence type="ECO:0000313" key="14">
    <source>
        <dbReference type="EMBL" id="CAK9317243.1"/>
    </source>
</evidence>
<feature type="region of interest" description="Disordered" evidence="10">
    <location>
        <begin position="831"/>
        <end position="885"/>
    </location>
</feature>
<evidence type="ECO:0000256" key="3">
    <source>
        <dbReference type="ARBA" id="ARBA00022692"/>
    </source>
</evidence>
<keyword evidence="2" id="KW-0433">Leucine-rich repeat</keyword>
<evidence type="ECO:0000256" key="2">
    <source>
        <dbReference type="ARBA" id="ARBA00022614"/>
    </source>
</evidence>
<keyword evidence="4" id="KW-0677">Repeat</keyword>
<dbReference type="InterPro" id="IPR001611">
    <property type="entry name" value="Leu-rich_rpt"/>
</dbReference>
<dbReference type="InterPro" id="IPR032675">
    <property type="entry name" value="LRR_dom_sf"/>
</dbReference>
<feature type="transmembrane region" description="Helical" evidence="11">
    <location>
        <begin position="439"/>
        <end position="465"/>
    </location>
</feature>
<gene>
    <name evidence="14" type="ORF">CITCOLO1_LOCUS9145</name>
</gene>
<dbReference type="InterPro" id="IPR001245">
    <property type="entry name" value="Ser-Thr/Tyr_kinase_cat_dom"/>
</dbReference>
<accession>A0ABP0YE32</accession>
<dbReference type="Gene3D" id="3.30.200.20">
    <property type="entry name" value="Phosphorylase Kinase, domain 1"/>
    <property type="match status" value="1"/>
</dbReference>
<sequence length="885" mass="97613">MEVQAHRRYLPVVVLLLLLIQRGLGQNEWLNSSTEWTALLDLRSSLGLRGKDWPIKDNPCSAWTGVKCKAGRVVGITVSGLRRTQSGRLSPRFAVDALANFTSLVSFNASGFLLPGSIPDWFGQSLVELQVLDLRSSSIVGPIPSSLGSLSKLTDLYLSGNSLTGIMPSAIGQLSHLSVLDLSRNLLTGSVPPIISSLNNLTRLELASNFLSGPIPPGISTLNKLQLLDLSDNSLTSSVPSELGNLTELLVLDLGKNALTGALPVDLRRLRNLEKMYIGDNGLEGPLPANFFGSLAQLEILVLRGNKLDGRLNHDLLSHPKLKFFDVSNNNFTGSLPSFVPNSMAVFNFSNNFLYGHLNLPLELHGSIDLSGNYFQGVVVNMSHNAILRGNCLNMEPDQRNFEDCSLFYSGRTLIFEGFKKGNPDELERGHVRNNRLKFIMVGLFGGLGFVVIVVFILVVLSKFCGKGKANKRGKANVGPVPDGDSPSLPKGPVYFAGLGDSFTYEQMLHSTGNFSKDNLIKHGHSGDLYKGFLEGGLPVVIKKVNMQYLKNETYSLELDFFSKVSHMRLVPFLGHCFEREDEKLLVYKCMPNGDLVNCLQNISSSEDDNVQSLDWIIRLKIAIGAAEALSYLHHECNPPLVHRDIQASSILLDDKFEVRLGSLSEACVLDGDQHQNVFTRLRRKPHSSEQCSSGSSPASCSQDIYCFGKVLLELVTGKLGISKEEDATTKEWLEHTLSNISIHDKELVTKIVDPSLMIDDDLLEEVWAMSIIAKSCLNPKPSRRPLMRYILKALENPLKVVREESCSSGRLRTTSSRRSWSAAFHGSWRHSSSDVNRETGSGSKQGGRISSHGSCGYDFSSSHKRLSNEIVPEPEEFREVERQY</sequence>
<evidence type="ECO:0000256" key="1">
    <source>
        <dbReference type="ARBA" id="ARBA00004370"/>
    </source>
</evidence>